<evidence type="ECO:0000259" key="1">
    <source>
        <dbReference type="PROSITE" id="PS50060"/>
    </source>
</evidence>
<comment type="caution">
    <text evidence="2">The sequence shown here is derived from an EMBL/GenBank/DDBJ whole genome shotgun (WGS) entry which is preliminary data.</text>
</comment>
<feature type="non-terminal residue" evidence="2">
    <location>
        <position position="112"/>
    </location>
</feature>
<dbReference type="Pfam" id="PF00629">
    <property type="entry name" value="MAM"/>
    <property type="match status" value="1"/>
</dbReference>
<keyword evidence="4" id="KW-1185">Reference proteome</keyword>
<proteinExistence type="predicted"/>
<feature type="non-terminal residue" evidence="2">
    <location>
        <position position="1"/>
    </location>
</feature>
<evidence type="ECO:0000313" key="4">
    <source>
        <dbReference type="Proteomes" id="UP001634394"/>
    </source>
</evidence>
<accession>A0ABD3XFQ0</accession>
<dbReference type="EMBL" id="JBJQND010000002">
    <property type="protein sequence ID" value="KAL3885079.1"/>
    <property type="molecule type" value="Genomic_DNA"/>
</dbReference>
<evidence type="ECO:0000313" key="3">
    <source>
        <dbReference type="EMBL" id="KAL3885086.1"/>
    </source>
</evidence>
<name>A0ABD3XFQ0_SINWO</name>
<evidence type="ECO:0000313" key="2">
    <source>
        <dbReference type="EMBL" id="KAL3885079.1"/>
    </source>
</evidence>
<gene>
    <name evidence="2" type="ORF">ACJMK2_025177</name>
    <name evidence="3" type="ORF">ACJMK2_025184</name>
</gene>
<dbReference type="InterPro" id="IPR013320">
    <property type="entry name" value="ConA-like_dom_sf"/>
</dbReference>
<dbReference type="EMBL" id="JBJQND010000002">
    <property type="protein sequence ID" value="KAL3885086.1"/>
    <property type="molecule type" value="Genomic_DNA"/>
</dbReference>
<organism evidence="2 4">
    <name type="scientific">Sinanodonta woodiana</name>
    <name type="common">Chinese pond mussel</name>
    <name type="synonym">Anodonta woodiana</name>
    <dbReference type="NCBI Taxonomy" id="1069815"/>
    <lineage>
        <taxon>Eukaryota</taxon>
        <taxon>Metazoa</taxon>
        <taxon>Spiralia</taxon>
        <taxon>Lophotrochozoa</taxon>
        <taxon>Mollusca</taxon>
        <taxon>Bivalvia</taxon>
        <taxon>Autobranchia</taxon>
        <taxon>Heteroconchia</taxon>
        <taxon>Palaeoheterodonta</taxon>
        <taxon>Unionida</taxon>
        <taxon>Unionoidea</taxon>
        <taxon>Unionidae</taxon>
        <taxon>Unioninae</taxon>
        <taxon>Sinanodonta</taxon>
    </lineage>
</organism>
<feature type="domain" description="MAM" evidence="1">
    <location>
        <begin position="1"/>
        <end position="112"/>
    </location>
</feature>
<reference evidence="2 4" key="1">
    <citation type="submission" date="2024-11" db="EMBL/GenBank/DDBJ databases">
        <title>Chromosome-level genome assembly of the freshwater bivalve Anodonta woodiana.</title>
        <authorList>
            <person name="Chen X."/>
        </authorList>
    </citation>
    <scope>NUCLEOTIDE SEQUENCE [LARGE SCALE GENOMIC DNA]</scope>
    <source>
        <strain evidence="2">MN2024</strain>
        <tissue evidence="2">Gills</tissue>
    </source>
</reference>
<dbReference type="Proteomes" id="UP001634394">
    <property type="component" value="Unassembled WGS sequence"/>
</dbReference>
<dbReference type="Gene3D" id="2.60.120.200">
    <property type="match status" value="1"/>
</dbReference>
<protein>
    <recommendedName>
        <fullName evidence="1">MAM domain-containing protein</fullName>
    </recommendedName>
</protein>
<dbReference type="InterPro" id="IPR000998">
    <property type="entry name" value="MAM_dom"/>
</dbReference>
<dbReference type="AlphaFoldDB" id="A0ABD3XFQ0"/>
<dbReference type="PROSITE" id="PS50060">
    <property type="entry name" value="MAM_2"/>
    <property type="match status" value="1"/>
</dbReference>
<dbReference type="SUPFAM" id="SSF49899">
    <property type="entry name" value="Concanavalin A-like lectins/glucanases"/>
    <property type="match status" value="1"/>
</dbReference>
<sequence length="112" mass="12471">SRKFISSDVSRNGTGLARLVGPVIHMSAPNILQTCLRFAYSINGAASNTLWVYVIINRLKTPLWNCEGSSQGWITQYINILNGSECQIEFEGNVEYGTVNIDDILVLYRTCP</sequence>